<organism evidence="1 2">
    <name type="scientific">Sulfobacillus acidophilus</name>
    <dbReference type="NCBI Taxonomy" id="53633"/>
    <lineage>
        <taxon>Bacteria</taxon>
        <taxon>Bacillati</taxon>
        <taxon>Bacillota</taxon>
        <taxon>Clostridia</taxon>
        <taxon>Eubacteriales</taxon>
        <taxon>Clostridiales Family XVII. Incertae Sedis</taxon>
        <taxon>Sulfobacillus</taxon>
    </lineage>
</organism>
<evidence type="ECO:0000313" key="1">
    <source>
        <dbReference type="EMBL" id="PSR20012.1"/>
    </source>
</evidence>
<protein>
    <submittedName>
        <fullName evidence="1">Uncharacterized protein</fullName>
    </submittedName>
</protein>
<dbReference type="Proteomes" id="UP000241848">
    <property type="component" value="Unassembled WGS sequence"/>
</dbReference>
<name>A0A2T2WCP6_9FIRM</name>
<evidence type="ECO:0000313" key="2">
    <source>
        <dbReference type="Proteomes" id="UP000241848"/>
    </source>
</evidence>
<dbReference type="AlphaFoldDB" id="A0A2T2WCP6"/>
<proteinExistence type="predicted"/>
<accession>A0A2T2WCP6</accession>
<dbReference type="EMBL" id="PXYV01000096">
    <property type="protein sequence ID" value="PSR20012.1"/>
    <property type="molecule type" value="Genomic_DNA"/>
</dbReference>
<sequence length="94" mass="10156">MISGGYDQRPSPSCAPHRLQLVCPRAAAAQAQGQLIRVLAETALDDWFTLAAPIPGAWSLWWDDTPIWSGPDPNPPAWRDALLEGWWGSGGGCC</sequence>
<gene>
    <name evidence="1" type="ORF">C7B45_17025</name>
</gene>
<reference evidence="1 2" key="1">
    <citation type="journal article" date="2014" name="BMC Genomics">
        <title>Comparison of environmental and isolate Sulfobacillus genomes reveals diverse carbon, sulfur, nitrogen, and hydrogen metabolisms.</title>
        <authorList>
            <person name="Justice N.B."/>
            <person name="Norman A."/>
            <person name="Brown C.T."/>
            <person name="Singh A."/>
            <person name="Thomas B.C."/>
            <person name="Banfield J.F."/>
        </authorList>
    </citation>
    <scope>NUCLEOTIDE SEQUENCE [LARGE SCALE GENOMIC DNA]</scope>
    <source>
        <strain evidence="1">AMDSBA3</strain>
    </source>
</reference>
<comment type="caution">
    <text evidence="1">The sequence shown here is derived from an EMBL/GenBank/DDBJ whole genome shotgun (WGS) entry which is preliminary data.</text>
</comment>